<evidence type="ECO:0000256" key="1">
    <source>
        <dbReference type="SAM" id="Phobius"/>
    </source>
</evidence>
<proteinExistence type="predicted"/>
<accession>A0A7G9G417</accession>
<feature type="domain" description="Sporulation stage II protein D amidase enhancer LytB N-terminal" evidence="2">
    <location>
        <begin position="445"/>
        <end position="536"/>
    </location>
</feature>
<keyword evidence="1" id="KW-0472">Membrane</keyword>
<dbReference type="EMBL" id="CP060634">
    <property type="protein sequence ID" value="QNM05549.1"/>
    <property type="molecule type" value="Genomic_DNA"/>
</dbReference>
<keyword evidence="1" id="KW-0812">Transmembrane</keyword>
<dbReference type="NCBIfam" id="TIGR02669">
    <property type="entry name" value="SpoIID_LytB"/>
    <property type="match status" value="1"/>
</dbReference>
<gene>
    <name evidence="3" type="ORF">H9Q78_14160</name>
</gene>
<name>A0A7G9G417_9FIRM</name>
<evidence type="ECO:0000259" key="2">
    <source>
        <dbReference type="Pfam" id="PF08486"/>
    </source>
</evidence>
<feature type="transmembrane region" description="Helical" evidence="1">
    <location>
        <begin position="12"/>
        <end position="31"/>
    </location>
</feature>
<keyword evidence="4" id="KW-1185">Reference proteome</keyword>
<evidence type="ECO:0000313" key="4">
    <source>
        <dbReference type="Proteomes" id="UP000515823"/>
    </source>
</evidence>
<dbReference type="Pfam" id="PF08486">
    <property type="entry name" value="SpoIID"/>
    <property type="match status" value="1"/>
</dbReference>
<dbReference type="GO" id="GO:0030435">
    <property type="term" value="P:sporulation resulting in formation of a cellular spore"/>
    <property type="evidence" value="ECO:0007669"/>
    <property type="project" value="InterPro"/>
</dbReference>
<dbReference type="Proteomes" id="UP000515823">
    <property type="component" value="Chromosome"/>
</dbReference>
<dbReference type="InterPro" id="IPR013693">
    <property type="entry name" value="SpoIID/LytB_N"/>
</dbReference>
<reference evidence="3 4" key="1">
    <citation type="submission" date="2020-08" db="EMBL/GenBank/DDBJ databases">
        <authorList>
            <person name="Liu C."/>
            <person name="Sun Q."/>
        </authorList>
    </citation>
    <scope>NUCLEOTIDE SEQUENCE [LARGE SCALE GENOMIC DNA]</scope>
    <source>
        <strain evidence="3 4">NSJ-38</strain>
    </source>
</reference>
<protein>
    <submittedName>
        <fullName evidence="3">SpoIID/LytB domain-containing protein</fullName>
    </submittedName>
</protein>
<dbReference type="RefSeq" id="WP_249302644.1">
    <property type="nucleotide sequence ID" value="NZ_CP060634.1"/>
</dbReference>
<keyword evidence="1" id="KW-1133">Transmembrane helix</keyword>
<dbReference type="KEGG" id="qdo:H9Q78_14160"/>
<dbReference type="InterPro" id="IPR013486">
    <property type="entry name" value="SpoIID/LytB"/>
</dbReference>
<organism evidence="3 4">
    <name type="scientific">Qiania dongpingensis</name>
    <dbReference type="NCBI Taxonomy" id="2763669"/>
    <lineage>
        <taxon>Bacteria</taxon>
        <taxon>Bacillati</taxon>
        <taxon>Bacillota</taxon>
        <taxon>Clostridia</taxon>
        <taxon>Lachnospirales</taxon>
        <taxon>Lachnospiraceae</taxon>
        <taxon>Qiania</taxon>
    </lineage>
</organism>
<sequence length="784" mass="86099">MTDRKKGKRGLLWLTALMLICLGGLAAWLFFKGRNGTDCVTRALAARQTALAIADGEEINAAGIQNFSQDDAENWYVPYAEYLYGQGIWDAEQIPADRKAMGGALNCQELLYMAEWLQLPEKITFSNGASGKDPVSKEDWSHFYELLLGKYDTAGAVIEQEILLIGTPNNLEDAGSWEARTDKGVLNFQGLSLDSMVDMRLKVRTKGAELLQVEEVVSEEITYENVWLDSYGSGELKVYLYGTWRKFQVGSIEKECSGMTGDIMLKKGKVTEVALKKETIRGKLLAAGDGEMEIEGYGKVPLADTFHAYRTYGGFAELSAGDLMIGYDQAEFVVAEGKICAALIGKSVTAENIRVLLTDAKIGSIFHETAAFTSDKAFTVTYNEGEASERHEAGESVEINKDSPYFSKGRVHITPDDGGKIGFTSFSRKYGAPWYEGTIELAVSEEGILIINEVDLETYLCYVVPSEMPESYGLEALKAQAVCARSYACRQIEGSAYSTYGAHVDDSTTFQVYNNTETDDLTRQAVEETYGEVLTYGGSLVTTYYYATSCGFGNDMQVWGSDQTKYPYLKSIYMADGAAPDLSSEEAFRAYLENREGGNLESGAPWYRWETTISTEKMTARMDKFLKDYAKSHEELVLFRQGDGSFAAADGGNGPDSIGNVTGMKVEERNQSGFVNRLLIEGTEGAVRIERPGTVRALLGDTEHVYTRLDGSTSTGKTILPSASVWMEEIKDGEALSGWKLRGGGYGHGVGMSQTAASTLAGQGKSCVEILQYFYPGTEIFQEY</sequence>
<dbReference type="AlphaFoldDB" id="A0A7G9G417"/>
<evidence type="ECO:0000313" key="3">
    <source>
        <dbReference type="EMBL" id="QNM05549.1"/>
    </source>
</evidence>